<feature type="compositionally biased region" description="Polar residues" evidence="7">
    <location>
        <begin position="308"/>
        <end position="328"/>
    </location>
</feature>
<dbReference type="GO" id="GO:0000813">
    <property type="term" value="C:ESCRT I complex"/>
    <property type="evidence" value="ECO:0007669"/>
    <property type="project" value="TreeGrafter"/>
</dbReference>
<feature type="compositionally biased region" description="Polar residues" evidence="7">
    <location>
        <begin position="178"/>
        <end position="188"/>
    </location>
</feature>
<evidence type="ECO:0000313" key="10">
    <source>
        <dbReference type="Proteomes" id="UP000320333"/>
    </source>
</evidence>
<keyword evidence="5" id="KW-0653">Protein transport</keyword>
<proteinExistence type="inferred from homology"/>
<feature type="compositionally biased region" description="Pro residues" evidence="7">
    <location>
        <begin position="194"/>
        <end position="204"/>
    </location>
</feature>
<dbReference type="CDD" id="cd11685">
    <property type="entry name" value="UEV_TSG101-like"/>
    <property type="match status" value="1"/>
</dbReference>
<dbReference type="InterPro" id="IPR017916">
    <property type="entry name" value="SB_dom"/>
</dbReference>
<name>A0A507F210_9FUNG</name>
<dbReference type="SUPFAM" id="SSF54495">
    <property type="entry name" value="UBC-like"/>
    <property type="match status" value="1"/>
</dbReference>
<sequence>MFEQYPNSAVVVQHCDAALTAFPSLRPKTDRDSDGTVVLVIAGTVPVLFRGAVYNIPLAMFLPLSYPSHPPSVLVTPTANMLVRAGRNVDANGRVYHSMLAQWHAMKAEDRSLVALISVLQNVFAMDPPVYAKPSGPVPGSTNAAPAIPSKQLASSNTQPPPIPQNPLINQNSNSSSRTSLQFSNNLKDSNRATPPPVPAPPPQVSKSAQNLTSVTMAPGYQSGPSVTPPPIPIKPAGATNAFGSQSSINGAADLQHPAPMYGNNGSPRFFNGSPSQSPNFQKYQQFGQHGQQQLQHQQQQQYPRPNAQMQYQSPQHQNSDPYYQQQIAIPPSHSTPPPPQSMPVPQYPQGYSYATQQSNHQQQHQLQQQQQQFYSNSAAGSPQSQPIFPISPPQHLITPVQSSFSPAGSPSKPSAIQQQQQKDQQAVAERERRIQELRTAVASKVSHAARDLEANLLRDFDRMRSGVGVAVQEGETRVQNVIMRLNQEEAKVKRNSEILAAKVVEMESMMDRIAKEPEVDVDSVLTSGTSVHNQLLDVIAEEHALDDTLYYLAKALNAEAIELSAFMKYFLFRISTLGS</sequence>
<dbReference type="InterPro" id="IPR008883">
    <property type="entry name" value="UEV_N"/>
</dbReference>
<dbReference type="Pfam" id="PF05743">
    <property type="entry name" value="UEV"/>
    <property type="match status" value="1"/>
</dbReference>
<dbReference type="Proteomes" id="UP000320333">
    <property type="component" value="Unassembled WGS sequence"/>
</dbReference>
<dbReference type="SUPFAM" id="SSF140111">
    <property type="entry name" value="Endosomal sorting complex assembly domain"/>
    <property type="match status" value="1"/>
</dbReference>
<comment type="subcellular location">
    <subcellularLocation>
        <location evidence="1">Endosome</location>
    </subcellularLocation>
</comment>
<dbReference type="Gene3D" id="6.10.140.820">
    <property type="match status" value="1"/>
</dbReference>
<keyword evidence="4" id="KW-0967">Endosome</keyword>
<accession>A0A507F210</accession>
<evidence type="ECO:0000256" key="6">
    <source>
        <dbReference type="ARBA" id="ARBA00023054"/>
    </source>
</evidence>
<dbReference type="PANTHER" id="PTHR23306">
    <property type="entry name" value="TUMOR SUSCEPTIBILITY GENE 101 PROTEIN-RELATED"/>
    <property type="match status" value="1"/>
</dbReference>
<feature type="domain" description="UEV" evidence="8">
    <location>
        <begin position="1"/>
        <end position="134"/>
    </location>
</feature>
<organism evidence="9 10">
    <name type="scientific">Chytriomyces confervae</name>
    <dbReference type="NCBI Taxonomy" id="246404"/>
    <lineage>
        <taxon>Eukaryota</taxon>
        <taxon>Fungi</taxon>
        <taxon>Fungi incertae sedis</taxon>
        <taxon>Chytridiomycota</taxon>
        <taxon>Chytridiomycota incertae sedis</taxon>
        <taxon>Chytridiomycetes</taxon>
        <taxon>Chytridiales</taxon>
        <taxon>Chytriomycetaceae</taxon>
        <taxon>Chytriomyces</taxon>
    </lineage>
</organism>
<dbReference type="GO" id="GO:0072666">
    <property type="term" value="P:establishment of protein localization to vacuole"/>
    <property type="evidence" value="ECO:0007669"/>
    <property type="project" value="UniProtKB-ARBA"/>
</dbReference>
<keyword evidence="6" id="KW-0175">Coiled coil</keyword>
<comment type="caution">
    <text evidence="9">The sequence shown here is derived from an EMBL/GenBank/DDBJ whole genome shotgun (WGS) entry which is preliminary data.</text>
</comment>
<dbReference type="GO" id="GO:0043162">
    <property type="term" value="P:ubiquitin-dependent protein catabolic process via the multivesicular body sorting pathway"/>
    <property type="evidence" value="ECO:0007669"/>
    <property type="project" value="UniProtKB-ARBA"/>
</dbReference>
<feature type="region of interest" description="Disordered" evidence="7">
    <location>
        <begin position="135"/>
        <end position="429"/>
    </location>
</feature>
<dbReference type="AlphaFoldDB" id="A0A507F210"/>
<dbReference type="InterPro" id="IPR037202">
    <property type="entry name" value="ESCRT_assembly_dom"/>
</dbReference>
<dbReference type="Pfam" id="PF09454">
    <property type="entry name" value="Vps23_core"/>
    <property type="match status" value="1"/>
</dbReference>
<evidence type="ECO:0000256" key="1">
    <source>
        <dbReference type="ARBA" id="ARBA00004177"/>
    </source>
</evidence>
<evidence type="ECO:0000256" key="3">
    <source>
        <dbReference type="ARBA" id="ARBA00022448"/>
    </source>
</evidence>
<dbReference type="Gene3D" id="3.10.110.10">
    <property type="entry name" value="Ubiquitin Conjugating Enzyme"/>
    <property type="match status" value="1"/>
</dbReference>
<dbReference type="InterPro" id="IPR016135">
    <property type="entry name" value="UBQ-conjugating_enzyme/RWD"/>
</dbReference>
<dbReference type="EMBL" id="QEAP01000289">
    <property type="protein sequence ID" value="TPX70293.1"/>
    <property type="molecule type" value="Genomic_DNA"/>
</dbReference>
<comment type="similarity">
    <text evidence="2">Belongs to the ubiquitin-conjugating enzyme family. UEV subfamily.</text>
</comment>
<evidence type="ECO:0000256" key="4">
    <source>
        <dbReference type="ARBA" id="ARBA00022753"/>
    </source>
</evidence>
<dbReference type="PROSITE" id="PS51322">
    <property type="entry name" value="UEV"/>
    <property type="match status" value="1"/>
</dbReference>
<feature type="compositionally biased region" description="Pro residues" evidence="7">
    <location>
        <begin position="334"/>
        <end position="347"/>
    </location>
</feature>
<keyword evidence="10" id="KW-1185">Reference proteome</keyword>
<dbReference type="PANTHER" id="PTHR23306:SF3">
    <property type="entry name" value="TUMOR SUPPRESSOR PROTEIN 101"/>
    <property type="match status" value="1"/>
</dbReference>
<evidence type="ECO:0000256" key="7">
    <source>
        <dbReference type="SAM" id="MobiDB-lite"/>
    </source>
</evidence>
<dbReference type="OrthoDB" id="306304at2759"/>
<dbReference type="GO" id="GO:0043130">
    <property type="term" value="F:ubiquitin binding"/>
    <property type="evidence" value="ECO:0007669"/>
    <property type="project" value="TreeGrafter"/>
</dbReference>
<gene>
    <name evidence="9" type="ORF">CcCBS67573_g06578</name>
</gene>
<evidence type="ECO:0000313" key="9">
    <source>
        <dbReference type="EMBL" id="TPX70293.1"/>
    </source>
</evidence>
<evidence type="ECO:0000256" key="2">
    <source>
        <dbReference type="ARBA" id="ARBA00009594"/>
    </source>
</evidence>
<dbReference type="GO" id="GO:0015031">
    <property type="term" value="P:protein transport"/>
    <property type="evidence" value="ECO:0007669"/>
    <property type="project" value="UniProtKB-KW"/>
</dbReference>
<reference evidence="9 10" key="1">
    <citation type="journal article" date="2019" name="Sci. Rep.">
        <title>Comparative genomics of chytrid fungi reveal insights into the obligate biotrophic and pathogenic lifestyle of Synchytrium endobioticum.</title>
        <authorList>
            <person name="van de Vossenberg B.T.L.H."/>
            <person name="Warris S."/>
            <person name="Nguyen H.D.T."/>
            <person name="van Gent-Pelzer M.P.E."/>
            <person name="Joly D.L."/>
            <person name="van de Geest H.C."/>
            <person name="Bonants P.J.M."/>
            <person name="Smith D.S."/>
            <person name="Levesque C.A."/>
            <person name="van der Lee T.A.J."/>
        </authorList>
    </citation>
    <scope>NUCLEOTIDE SEQUENCE [LARGE SCALE GENOMIC DNA]</scope>
    <source>
        <strain evidence="9 10">CBS 675.73</strain>
    </source>
</reference>
<evidence type="ECO:0000259" key="8">
    <source>
        <dbReference type="PROSITE" id="PS51322"/>
    </source>
</evidence>
<feature type="compositionally biased region" description="Low complexity" evidence="7">
    <location>
        <begin position="166"/>
        <end position="177"/>
    </location>
</feature>
<dbReference type="InterPro" id="IPR052070">
    <property type="entry name" value="ESCRT-I_UEV_domain"/>
</dbReference>
<dbReference type="STRING" id="246404.A0A507F210"/>
<feature type="compositionally biased region" description="Low complexity" evidence="7">
    <location>
        <begin position="357"/>
        <end position="373"/>
    </location>
</feature>
<keyword evidence="3" id="KW-0813">Transport</keyword>
<evidence type="ECO:0000256" key="5">
    <source>
        <dbReference type="ARBA" id="ARBA00022927"/>
    </source>
</evidence>
<protein>
    <recommendedName>
        <fullName evidence="8">UEV domain-containing protein</fullName>
    </recommendedName>
</protein>
<feature type="compositionally biased region" description="Low complexity" evidence="7">
    <location>
        <begin position="281"/>
        <end position="303"/>
    </location>
</feature>
<feature type="compositionally biased region" description="Polar residues" evidence="7">
    <location>
        <begin position="400"/>
        <end position="417"/>
    </location>
</feature>